<evidence type="ECO:0008006" key="4">
    <source>
        <dbReference type="Google" id="ProtNLM"/>
    </source>
</evidence>
<feature type="chain" id="PRO_5038788755" description="Secreted protein" evidence="1">
    <location>
        <begin position="24"/>
        <end position="114"/>
    </location>
</feature>
<proteinExistence type="predicted"/>
<accession>A0A9D3MQL3</accession>
<evidence type="ECO:0000313" key="2">
    <source>
        <dbReference type="EMBL" id="KAG5853246.1"/>
    </source>
</evidence>
<dbReference type="Proteomes" id="UP001044222">
    <property type="component" value="Unassembled WGS sequence"/>
</dbReference>
<keyword evidence="3" id="KW-1185">Reference proteome</keyword>
<reference evidence="2" key="1">
    <citation type="submission" date="2021-01" db="EMBL/GenBank/DDBJ databases">
        <title>A chromosome-scale assembly of European eel, Anguilla anguilla.</title>
        <authorList>
            <person name="Henkel C."/>
            <person name="Jong-Raadsen S.A."/>
            <person name="Dufour S."/>
            <person name="Weltzien F.-A."/>
            <person name="Palstra A.P."/>
            <person name="Pelster B."/>
            <person name="Spaink H.P."/>
            <person name="Van Den Thillart G.E."/>
            <person name="Jansen H."/>
            <person name="Zahm M."/>
            <person name="Klopp C."/>
            <person name="Cedric C."/>
            <person name="Louis A."/>
            <person name="Berthelot C."/>
            <person name="Parey E."/>
            <person name="Roest Crollius H."/>
            <person name="Montfort J."/>
            <person name="Robinson-Rechavi M."/>
            <person name="Bucao C."/>
            <person name="Bouchez O."/>
            <person name="Gislard M."/>
            <person name="Lluch J."/>
            <person name="Milhes M."/>
            <person name="Lampietro C."/>
            <person name="Lopez Roques C."/>
            <person name="Donnadieu C."/>
            <person name="Braasch I."/>
            <person name="Desvignes T."/>
            <person name="Postlethwait J."/>
            <person name="Bobe J."/>
            <person name="Guiguen Y."/>
            <person name="Dirks R."/>
        </authorList>
    </citation>
    <scope>NUCLEOTIDE SEQUENCE</scope>
    <source>
        <strain evidence="2">Tag_6206</strain>
        <tissue evidence="2">Liver</tissue>
    </source>
</reference>
<evidence type="ECO:0000313" key="3">
    <source>
        <dbReference type="Proteomes" id="UP001044222"/>
    </source>
</evidence>
<feature type="signal peptide" evidence="1">
    <location>
        <begin position="1"/>
        <end position="23"/>
    </location>
</feature>
<comment type="caution">
    <text evidence="2">The sequence shown here is derived from an EMBL/GenBank/DDBJ whole genome shotgun (WGS) entry which is preliminary data.</text>
</comment>
<keyword evidence="1" id="KW-0732">Signal</keyword>
<protein>
    <recommendedName>
        <fullName evidence="4">Secreted protein</fullName>
    </recommendedName>
</protein>
<dbReference type="EMBL" id="JAFIRN010000003">
    <property type="protein sequence ID" value="KAG5853246.1"/>
    <property type="molecule type" value="Genomic_DNA"/>
</dbReference>
<organism evidence="2 3">
    <name type="scientific">Anguilla anguilla</name>
    <name type="common">European freshwater eel</name>
    <name type="synonym">Muraena anguilla</name>
    <dbReference type="NCBI Taxonomy" id="7936"/>
    <lineage>
        <taxon>Eukaryota</taxon>
        <taxon>Metazoa</taxon>
        <taxon>Chordata</taxon>
        <taxon>Craniata</taxon>
        <taxon>Vertebrata</taxon>
        <taxon>Euteleostomi</taxon>
        <taxon>Actinopterygii</taxon>
        <taxon>Neopterygii</taxon>
        <taxon>Teleostei</taxon>
        <taxon>Anguilliformes</taxon>
        <taxon>Anguillidae</taxon>
        <taxon>Anguilla</taxon>
    </lineage>
</organism>
<gene>
    <name evidence="2" type="ORF">ANANG_G00071040</name>
</gene>
<evidence type="ECO:0000256" key="1">
    <source>
        <dbReference type="SAM" id="SignalP"/>
    </source>
</evidence>
<sequence length="114" mass="12959">MFFLFFNFFFILSVSLNKKKGTALPRCLCFKETVAKSEDTRAEFKYCLAAHLAGPFLFFLCQTDCRCLFQSSVSEGVFLSEGAADNRGRIRCSESSQDFACSVYCLILIQHYRG</sequence>
<dbReference type="AlphaFoldDB" id="A0A9D3MQL3"/>
<name>A0A9D3MQL3_ANGAN</name>